<comment type="caution">
    <text evidence="2">The sequence shown here is derived from an EMBL/GenBank/DDBJ whole genome shotgun (WGS) entry which is preliminary data.</text>
</comment>
<evidence type="ECO:0000313" key="3">
    <source>
        <dbReference type="Proteomes" id="UP001046870"/>
    </source>
</evidence>
<dbReference type="Proteomes" id="UP001046870">
    <property type="component" value="Chromosome 20"/>
</dbReference>
<reference evidence="2" key="1">
    <citation type="submission" date="2021-01" db="EMBL/GenBank/DDBJ databases">
        <authorList>
            <person name="Zahm M."/>
            <person name="Roques C."/>
            <person name="Cabau C."/>
            <person name="Klopp C."/>
            <person name="Donnadieu C."/>
            <person name="Jouanno E."/>
            <person name="Lampietro C."/>
            <person name="Louis A."/>
            <person name="Herpin A."/>
            <person name="Echchiki A."/>
            <person name="Berthelot C."/>
            <person name="Parey E."/>
            <person name="Roest-Crollius H."/>
            <person name="Braasch I."/>
            <person name="Postlethwait J."/>
            <person name="Bobe J."/>
            <person name="Montfort J."/>
            <person name="Bouchez O."/>
            <person name="Begum T."/>
            <person name="Mejri S."/>
            <person name="Adams A."/>
            <person name="Chen W.-J."/>
            <person name="Guiguen Y."/>
        </authorList>
    </citation>
    <scope>NUCLEOTIDE SEQUENCE</scope>
    <source>
        <strain evidence="2">YG-15Mar2019-1</strain>
        <tissue evidence="2">Brain</tissue>
    </source>
</reference>
<organism evidence="2 3">
    <name type="scientific">Megalops atlanticus</name>
    <name type="common">Tarpon</name>
    <name type="synonym">Clupea gigantea</name>
    <dbReference type="NCBI Taxonomy" id="7932"/>
    <lineage>
        <taxon>Eukaryota</taxon>
        <taxon>Metazoa</taxon>
        <taxon>Chordata</taxon>
        <taxon>Craniata</taxon>
        <taxon>Vertebrata</taxon>
        <taxon>Euteleostomi</taxon>
        <taxon>Actinopterygii</taxon>
        <taxon>Neopterygii</taxon>
        <taxon>Teleostei</taxon>
        <taxon>Elopiformes</taxon>
        <taxon>Megalopidae</taxon>
        <taxon>Megalops</taxon>
    </lineage>
</organism>
<dbReference type="EMBL" id="JAFDVH010000020">
    <property type="protein sequence ID" value="KAG7458921.1"/>
    <property type="molecule type" value="Genomic_DNA"/>
</dbReference>
<name>A0A9D3PHY9_MEGAT</name>
<keyword evidence="3" id="KW-1185">Reference proteome</keyword>
<gene>
    <name evidence="2" type="ORF">MATL_G00225760</name>
</gene>
<protein>
    <submittedName>
        <fullName evidence="2">Uncharacterized protein</fullName>
    </submittedName>
</protein>
<dbReference type="AlphaFoldDB" id="A0A9D3PHY9"/>
<accession>A0A9D3PHY9</accession>
<evidence type="ECO:0000313" key="2">
    <source>
        <dbReference type="EMBL" id="KAG7458921.1"/>
    </source>
</evidence>
<sequence length="85" mass="9339">MQMKTVCPPSGSEGLKARSAEGRSGLDQSEARNPVQVRSSPCLLRAALNDSQTEKEKTQDLQSQKTLPLLDLVQLDNQKPFQNSN</sequence>
<feature type="region of interest" description="Disordered" evidence="1">
    <location>
        <begin position="1"/>
        <end position="39"/>
    </location>
</feature>
<proteinExistence type="predicted"/>
<evidence type="ECO:0000256" key="1">
    <source>
        <dbReference type="SAM" id="MobiDB-lite"/>
    </source>
</evidence>